<gene>
    <name evidence="14" type="ORF">PTRG_10396</name>
</gene>
<dbReference type="Gene3D" id="1.10.630.10">
    <property type="entry name" value="Cytochrome P450"/>
    <property type="match status" value="2"/>
</dbReference>
<feature type="transmembrane region" description="Helical" evidence="12">
    <location>
        <begin position="33"/>
        <end position="54"/>
    </location>
</feature>
<dbReference type="InterPro" id="IPR036396">
    <property type="entry name" value="Cyt_P450_sf"/>
</dbReference>
<dbReference type="GeneID" id="6348699"/>
<dbReference type="GO" id="GO:0005524">
    <property type="term" value="F:ATP binding"/>
    <property type="evidence" value="ECO:0007669"/>
    <property type="project" value="UniProtKB-UniRule"/>
</dbReference>
<protein>
    <recommendedName>
        <fullName evidence="2">non-specific serine/threonine protein kinase</fullName>
        <ecNumber evidence="2">2.7.11.1</ecNumber>
    </recommendedName>
</protein>
<dbReference type="InterPro" id="IPR011009">
    <property type="entry name" value="Kinase-like_dom_sf"/>
</dbReference>
<keyword evidence="12" id="KW-0812">Transmembrane</keyword>
<evidence type="ECO:0000256" key="7">
    <source>
        <dbReference type="ARBA" id="ARBA00022840"/>
    </source>
</evidence>
<feature type="transmembrane region" description="Helical" evidence="12">
    <location>
        <begin position="61"/>
        <end position="83"/>
    </location>
</feature>
<evidence type="ECO:0000256" key="8">
    <source>
        <dbReference type="ARBA" id="ARBA00047899"/>
    </source>
</evidence>
<feature type="region of interest" description="Disordered" evidence="11">
    <location>
        <begin position="1167"/>
        <end position="1200"/>
    </location>
</feature>
<dbReference type="SMART" id="SM00220">
    <property type="entry name" value="S_TKc"/>
    <property type="match status" value="1"/>
</dbReference>
<evidence type="ECO:0000313" key="15">
    <source>
        <dbReference type="Proteomes" id="UP000001471"/>
    </source>
</evidence>
<dbReference type="InterPro" id="IPR008271">
    <property type="entry name" value="Ser/Thr_kinase_AS"/>
</dbReference>
<dbReference type="EC" id="2.7.11.1" evidence="2"/>
<dbReference type="PANTHER" id="PTHR43671">
    <property type="entry name" value="SERINE/THREONINE-PROTEIN KINASE NEK"/>
    <property type="match status" value="1"/>
</dbReference>
<dbReference type="InterPro" id="IPR050660">
    <property type="entry name" value="NEK_Ser/Thr_kinase"/>
</dbReference>
<name>B2WJQ0_PYRTR</name>
<dbReference type="Gene3D" id="1.10.510.10">
    <property type="entry name" value="Transferase(Phosphotransferase) domain 1"/>
    <property type="match status" value="1"/>
</dbReference>
<keyword evidence="12" id="KW-1133">Transmembrane helix</keyword>
<dbReference type="PANTHER" id="PTHR43671:SF98">
    <property type="entry name" value="SERINE_THREONINE-PROTEIN KINASE NEK11"/>
    <property type="match status" value="1"/>
</dbReference>
<evidence type="ECO:0000256" key="5">
    <source>
        <dbReference type="ARBA" id="ARBA00022741"/>
    </source>
</evidence>
<evidence type="ECO:0000256" key="6">
    <source>
        <dbReference type="ARBA" id="ARBA00022777"/>
    </source>
</evidence>
<keyword evidence="7 10" id="KW-0067">ATP-binding</keyword>
<reference evidence="15" key="1">
    <citation type="journal article" date="2013" name="G3 (Bethesda)">
        <title>Comparative genomics of a plant-pathogenic fungus, Pyrenophora tritici-repentis, reveals transduplication and the impact of repeat elements on pathogenicity and population divergence.</title>
        <authorList>
            <person name="Manning V.A."/>
            <person name="Pandelova I."/>
            <person name="Dhillon B."/>
            <person name="Wilhelm L.J."/>
            <person name="Goodwin S.B."/>
            <person name="Berlin A.M."/>
            <person name="Figueroa M."/>
            <person name="Freitag M."/>
            <person name="Hane J.K."/>
            <person name="Henrissat B."/>
            <person name="Holman W.H."/>
            <person name="Kodira C.D."/>
            <person name="Martin J."/>
            <person name="Oliver R.P."/>
            <person name="Robbertse B."/>
            <person name="Schackwitz W."/>
            <person name="Schwartz D.C."/>
            <person name="Spatafora J.W."/>
            <person name="Turgeon B.G."/>
            <person name="Yandava C."/>
            <person name="Young S."/>
            <person name="Zhou S."/>
            <person name="Zeng Q."/>
            <person name="Grigoriev I.V."/>
            <person name="Ma L.-J."/>
            <person name="Ciuffetti L.M."/>
        </authorList>
    </citation>
    <scope>NUCLEOTIDE SEQUENCE [LARGE SCALE GENOMIC DNA]</scope>
    <source>
        <strain evidence="15">Pt-1C-BFP</strain>
    </source>
</reference>
<dbReference type="OrthoDB" id="3792834at2759"/>
<evidence type="ECO:0000256" key="9">
    <source>
        <dbReference type="ARBA" id="ARBA00048679"/>
    </source>
</evidence>
<comment type="catalytic activity">
    <reaction evidence="9">
        <text>L-seryl-[protein] + ATP = O-phospho-L-seryl-[protein] + ADP + H(+)</text>
        <dbReference type="Rhea" id="RHEA:17989"/>
        <dbReference type="Rhea" id="RHEA-COMP:9863"/>
        <dbReference type="Rhea" id="RHEA-COMP:11604"/>
        <dbReference type="ChEBI" id="CHEBI:15378"/>
        <dbReference type="ChEBI" id="CHEBI:29999"/>
        <dbReference type="ChEBI" id="CHEBI:30616"/>
        <dbReference type="ChEBI" id="CHEBI:83421"/>
        <dbReference type="ChEBI" id="CHEBI:456216"/>
        <dbReference type="EC" id="2.7.11.1"/>
    </reaction>
</comment>
<evidence type="ECO:0000256" key="3">
    <source>
        <dbReference type="ARBA" id="ARBA00022527"/>
    </source>
</evidence>
<dbReference type="GO" id="GO:0004497">
    <property type="term" value="F:monooxygenase activity"/>
    <property type="evidence" value="ECO:0007669"/>
    <property type="project" value="InterPro"/>
</dbReference>
<dbReference type="Gene3D" id="3.30.200.20">
    <property type="entry name" value="Phosphorylase Kinase, domain 1"/>
    <property type="match status" value="1"/>
</dbReference>
<dbReference type="STRING" id="426418.B2WJQ0"/>
<dbReference type="PROSITE" id="PS50011">
    <property type="entry name" value="PROTEIN_KINASE_DOM"/>
    <property type="match status" value="1"/>
</dbReference>
<dbReference type="CDD" id="cd00180">
    <property type="entry name" value="PKc"/>
    <property type="match status" value="1"/>
</dbReference>
<feature type="compositionally biased region" description="Polar residues" evidence="11">
    <location>
        <begin position="835"/>
        <end position="844"/>
    </location>
</feature>
<feature type="compositionally biased region" description="Low complexity" evidence="11">
    <location>
        <begin position="781"/>
        <end position="791"/>
    </location>
</feature>
<dbReference type="SUPFAM" id="SSF48264">
    <property type="entry name" value="Cytochrome P450"/>
    <property type="match status" value="1"/>
</dbReference>
<feature type="binding site" evidence="10">
    <location>
        <position position="404"/>
    </location>
    <ligand>
        <name>ATP</name>
        <dbReference type="ChEBI" id="CHEBI:30616"/>
    </ligand>
</feature>
<feature type="compositionally biased region" description="Acidic residues" evidence="11">
    <location>
        <begin position="1191"/>
        <end position="1200"/>
    </location>
</feature>
<dbReference type="HOGENOM" id="CLU_270869_0_0_1"/>
<keyword evidence="12" id="KW-0472">Membrane</keyword>
<feature type="transmembrane region" description="Helical" evidence="12">
    <location>
        <begin position="7"/>
        <end position="27"/>
    </location>
</feature>
<dbReference type="Proteomes" id="UP000001471">
    <property type="component" value="Unassembled WGS sequence"/>
</dbReference>
<dbReference type="InterPro" id="IPR017441">
    <property type="entry name" value="Protein_kinase_ATP_BS"/>
</dbReference>
<keyword evidence="4" id="KW-0808">Transferase</keyword>
<feature type="compositionally biased region" description="Low complexity" evidence="11">
    <location>
        <begin position="713"/>
        <end position="732"/>
    </location>
</feature>
<feature type="region of interest" description="Disordered" evidence="11">
    <location>
        <begin position="1129"/>
        <end position="1155"/>
    </location>
</feature>
<evidence type="ECO:0000256" key="4">
    <source>
        <dbReference type="ARBA" id="ARBA00022679"/>
    </source>
</evidence>
<comment type="catalytic activity">
    <reaction evidence="8">
        <text>L-threonyl-[protein] + ATP = O-phospho-L-threonyl-[protein] + ADP + H(+)</text>
        <dbReference type="Rhea" id="RHEA:46608"/>
        <dbReference type="Rhea" id="RHEA-COMP:11060"/>
        <dbReference type="Rhea" id="RHEA-COMP:11605"/>
        <dbReference type="ChEBI" id="CHEBI:15378"/>
        <dbReference type="ChEBI" id="CHEBI:30013"/>
        <dbReference type="ChEBI" id="CHEBI:30616"/>
        <dbReference type="ChEBI" id="CHEBI:61977"/>
        <dbReference type="ChEBI" id="CHEBI:456216"/>
        <dbReference type="EC" id="2.7.11.1"/>
    </reaction>
</comment>
<evidence type="ECO:0000256" key="11">
    <source>
        <dbReference type="SAM" id="MobiDB-lite"/>
    </source>
</evidence>
<dbReference type="GO" id="GO:0005506">
    <property type="term" value="F:iron ion binding"/>
    <property type="evidence" value="ECO:0007669"/>
    <property type="project" value="InterPro"/>
</dbReference>
<evidence type="ECO:0000256" key="10">
    <source>
        <dbReference type="PROSITE-ProRule" id="PRU10141"/>
    </source>
</evidence>
<evidence type="ECO:0000256" key="2">
    <source>
        <dbReference type="ARBA" id="ARBA00012513"/>
    </source>
</evidence>
<dbReference type="Pfam" id="PF00067">
    <property type="entry name" value="p450"/>
    <property type="match status" value="1"/>
</dbReference>
<dbReference type="eggNOG" id="KOG0583">
    <property type="taxonomic scope" value="Eukaryota"/>
</dbReference>
<feature type="compositionally biased region" description="Polar residues" evidence="11">
    <location>
        <begin position="677"/>
        <end position="693"/>
    </location>
</feature>
<dbReference type="Pfam" id="PF00069">
    <property type="entry name" value="Pkinase"/>
    <property type="match status" value="1"/>
</dbReference>
<organism evidence="14 15">
    <name type="scientific">Pyrenophora tritici-repentis (strain Pt-1C-BFP)</name>
    <name type="common">Wheat tan spot fungus</name>
    <name type="synonym">Drechslera tritici-repentis</name>
    <dbReference type="NCBI Taxonomy" id="426418"/>
    <lineage>
        <taxon>Eukaryota</taxon>
        <taxon>Fungi</taxon>
        <taxon>Dikarya</taxon>
        <taxon>Ascomycota</taxon>
        <taxon>Pezizomycotina</taxon>
        <taxon>Dothideomycetes</taxon>
        <taxon>Pleosporomycetidae</taxon>
        <taxon>Pleosporales</taxon>
        <taxon>Pleosporineae</taxon>
        <taxon>Pleosporaceae</taxon>
        <taxon>Pyrenophora</taxon>
    </lineage>
</organism>
<dbReference type="AlphaFoldDB" id="B2WJQ0"/>
<dbReference type="eggNOG" id="KOG0157">
    <property type="taxonomic scope" value="Eukaryota"/>
</dbReference>
<dbReference type="InParanoid" id="B2WJQ0"/>
<dbReference type="PROSITE" id="PS00108">
    <property type="entry name" value="PROTEIN_KINASE_ST"/>
    <property type="match status" value="1"/>
</dbReference>
<sequence length="1200" mass="134588">MFHNDDYNLIVAFLTGVLLHAIVFSNYEWDRRTISIFSSFFASYLILAIVLAYVGDRSWAALAVASAYNIFLLGGLFSSMTVYRTILHPLKSFPGPVAARVTSLWLFKQNIPNLNFYVKLRSLHDQYGDFVRIRPREISICHSDAIVDVHGPRTKMRKGEFYDQTYPLHTLQFIRDHDLHREQRKGLRKLRNSKRDRDIWYDAALHARSKSSGFQNNTLSEAKLAVVAGADTNAITVANVCYLLCRYPEIQVKLYSELSDLPSLGGIIDDQYLVNKSYLTGIINETLRLYPPVPSGLQRLTPPQGAMIAGRYIPGNMNVTTPTYSLQRAHFKKLGKAAGNVVLAMGKLNLGNGGKNKSNANTDGSYHDLEQHDRYSLIRHLGSGANGDVGLYTDIRSGKIVAFKTVNHDTKSTPNEVAVLKYLGHHPNIVRYHTYLRQPLKIVFEYCPVGRVPEMFIWHSLKHVASGVAFLHERGVFHGDIKLANILLITPPKGEEYPLPKIADFGAAAIKPSPRIPLGHMGTFGWQPPEASYHHGPESDVWALGCMVHELAVGYLPIEVRESPNIDINEWFETNLCVPVGIEYIGIYKDMCFLMAFNPVTRTRTDNPSDTKSMVYSRLLNYVIMRALDTDHRTRITASQLHLFLPVLEEVANIFSILFDEICWIWFPRVGRMGQPLHSQAQPQGQNSASTTPHGLAASSIAPKNRQKTMSSAPRGRNPAGGSARGRSSKSATPRSKAAQSAPKPMLKLKLNTKALTEAEDPKPAVTAQHNDTDELPQYTPTPFTTRTGRTVKQPLHFDDVQDSSYTIDQSSDRVDDGVNSASDSSYESHHGKASLSSQQQSTPRAIRRPQTEASWNTPLPKIDKEYVPVPNTPQAHPSHQEPPTYVPETGDAYQIFDALKRTTKIHLDLPCLTNAQNPELPQPYSAKSLVQIYLLAYQQKEWDLCDVIADTWMRAFHELRDKDQRSDSKDATWRHNKVLEGRKRKAKEAWKRGKKIFSEFDLNPKDYELTIADPELDADVTAVHPNLLNILYKHTDTKCGARMLWADALALGGDKTEKIMAATVNTGVGLHAELVFNVMQTGLRMLRRNLTLKIEESTEGAWCKRYHEHSKYDLPCYREKAWGWKNGVVDGGGDDDDSDGERREMNGDAAELDDVDDFEAMMLEEFDGKRGFGGDGEISGAKRVKRGGDAGDDSDSEYE</sequence>
<evidence type="ECO:0000259" key="13">
    <source>
        <dbReference type="PROSITE" id="PS50011"/>
    </source>
</evidence>
<evidence type="ECO:0000256" key="12">
    <source>
        <dbReference type="SAM" id="Phobius"/>
    </source>
</evidence>
<evidence type="ECO:0000313" key="14">
    <source>
        <dbReference type="EMBL" id="EDU43447.1"/>
    </source>
</evidence>
<feature type="region of interest" description="Disordered" evidence="11">
    <location>
        <begin position="760"/>
        <end position="888"/>
    </location>
</feature>
<accession>B2WJQ0</accession>
<feature type="domain" description="Protein kinase" evidence="13">
    <location>
        <begin position="375"/>
        <end position="645"/>
    </location>
</feature>
<dbReference type="SUPFAM" id="SSF56112">
    <property type="entry name" value="Protein kinase-like (PK-like)"/>
    <property type="match status" value="1"/>
</dbReference>
<dbReference type="KEGG" id="ptrr:6348699"/>
<feature type="region of interest" description="Disordered" evidence="11">
    <location>
        <begin position="676"/>
        <end position="748"/>
    </location>
</feature>
<keyword evidence="3" id="KW-0723">Serine/threonine-protein kinase</keyword>
<proteinExistence type="inferred from homology"/>
<dbReference type="GO" id="GO:0016705">
    <property type="term" value="F:oxidoreductase activity, acting on paired donors, with incorporation or reduction of molecular oxygen"/>
    <property type="evidence" value="ECO:0007669"/>
    <property type="project" value="InterPro"/>
</dbReference>
<dbReference type="GO" id="GO:0020037">
    <property type="term" value="F:heme binding"/>
    <property type="evidence" value="ECO:0007669"/>
    <property type="project" value="InterPro"/>
</dbReference>
<dbReference type="PROSITE" id="PS00107">
    <property type="entry name" value="PROTEIN_KINASE_ATP"/>
    <property type="match status" value="1"/>
</dbReference>
<dbReference type="InterPro" id="IPR000719">
    <property type="entry name" value="Prot_kinase_dom"/>
</dbReference>
<keyword evidence="6" id="KW-0418">Kinase</keyword>
<keyword evidence="5 10" id="KW-0547">Nucleotide-binding</keyword>
<dbReference type="InterPro" id="IPR001128">
    <property type="entry name" value="Cyt_P450"/>
</dbReference>
<dbReference type="EMBL" id="DS231627">
    <property type="protein sequence ID" value="EDU43447.1"/>
    <property type="molecule type" value="Genomic_DNA"/>
</dbReference>
<dbReference type="GO" id="GO:0004674">
    <property type="term" value="F:protein serine/threonine kinase activity"/>
    <property type="evidence" value="ECO:0007669"/>
    <property type="project" value="UniProtKB-KW"/>
</dbReference>
<evidence type="ECO:0000256" key="1">
    <source>
        <dbReference type="ARBA" id="ARBA00010886"/>
    </source>
</evidence>
<comment type="similarity">
    <text evidence="1">Belongs to the protein kinase superfamily. NEK Ser/Thr protein kinase family. NIMA subfamily.</text>
</comment>